<feature type="coiled-coil region" evidence="1">
    <location>
        <begin position="382"/>
        <end position="426"/>
    </location>
</feature>
<dbReference type="InterPro" id="IPR018760">
    <property type="entry name" value="DUF2326"/>
</dbReference>
<evidence type="ECO:0000259" key="2">
    <source>
        <dbReference type="Pfam" id="PF10088"/>
    </source>
</evidence>
<organism evidence="3 4">
    <name type="scientific">Paenibacillus amylolyticus</name>
    <dbReference type="NCBI Taxonomy" id="1451"/>
    <lineage>
        <taxon>Bacteria</taxon>
        <taxon>Bacillati</taxon>
        <taxon>Bacillota</taxon>
        <taxon>Bacilli</taxon>
        <taxon>Bacillales</taxon>
        <taxon>Paenibacillaceae</taxon>
        <taxon>Paenibacillus</taxon>
    </lineage>
</organism>
<feature type="domain" description="DUF2326" evidence="2">
    <location>
        <begin position="449"/>
        <end position="580"/>
    </location>
</feature>
<name>A0A1R1C0C2_PAEAM</name>
<evidence type="ECO:0000313" key="4">
    <source>
        <dbReference type="Proteomes" id="UP000187134"/>
    </source>
</evidence>
<reference evidence="3 4" key="1">
    <citation type="submission" date="2016-11" db="EMBL/GenBank/DDBJ databases">
        <title>Paenibacillus species isolates.</title>
        <authorList>
            <person name="Beno S.M."/>
        </authorList>
    </citation>
    <scope>NUCLEOTIDE SEQUENCE [LARGE SCALE GENOMIC DNA]</scope>
    <source>
        <strain evidence="3 4">FSL H8-0246</strain>
    </source>
</reference>
<comment type="caution">
    <text evidence="3">The sequence shown here is derived from an EMBL/GenBank/DDBJ whole genome shotgun (WGS) entry which is preliminary data.</text>
</comment>
<keyword evidence="1" id="KW-0175">Coiled coil</keyword>
<accession>A0A1R1C0C2</accession>
<dbReference type="Proteomes" id="UP000187134">
    <property type="component" value="Unassembled WGS sequence"/>
</dbReference>
<dbReference type="RefSeq" id="WP_076331690.1">
    <property type="nucleotide sequence ID" value="NZ_MRTJ01000002.1"/>
</dbReference>
<sequence>MIKKIYSTLSTFNTIELHEGLNILLADITQKSTVKDTRNGLGKTTFIEIIHFLYGSSCTNKSVFKMEQFKDEFFIMDLELNNNLYIVKRRGSESNFVYVECEEVSDLKKKYGMSGISNIKIKVTEWNEFLGEFLFNLNSRDELIKSNLKFRSLFPYFSRLSKDGGYLDSTKYFKTQNVHLTQIALSFLLGLDTKLAISYKHLEEKKKEITDLKKAIETDSYNKIMNDGINLDTEITILTAKISKSKNDLENFLVHPQYREIEIEANNYAQKISELSNQNFMDRQIISELMIASKSERNIEDFNLFELYNEVEIKLPDIVIKTYDESKLFHEQLIKNRKKYLQEELEQYNEIVIKRSQLINELSLEQSKKMTILNTHGALDQYSLLQSEMNELVSKLDMYQKQQHFLNMMREEAAKLKIEEQRLIIEINKSLEGHSRTKQHAILLVEEVSNCLYNSVAQLHIGQTKNGRYDIEMVSRNQNSTGINSMLIFCFDMMLIQMSKFLDRKMDMLIHDSSLFDPVDERQIAEALRFGKDKSIVAGFQYIVTLNSDDLPDSVRKEVASSILPVLLTDADESGCLFGVYY</sequence>
<dbReference type="EMBL" id="MRTJ01000002">
    <property type="protein sequence ID" value="OMF15499.1"/>
    <property type="molecule type" value="Genomic_DNA"/>
</dbReference>
<evidence type="ECO:0000256" key="1">
    <source>
        <dbReference type="SAM" id="Coils"/>
    </source>
</evidence>
<dbReference type="Pfam" id="PF10088">
    <property type="entry name" value="DUF2326"/>
    <property type="match status" value="1"/>
</dbReference>
<dbReference type="Gene3D" id="3.40.50.300">
    <property type="entry name" value="P-loop containing nucleotide triphosphate hydrolases"/>
    <property type="match status" value="1"/>
</dbReference>
<proteinExistence type="predicted"/>
<gene>
    <name evidence="3" type="ORF">BK131_11585</name>
</gene>
<dbReference type="OrthoDB" id="5516148at2"/>
<evidence type="ECO:0000313" key="3">
    <source>
        <dbReference type="EMBL" id="OMF15499.1"/>
    </source>
</evidence>
<dbReference type="InterPro" id="IPR027417">
    <property type="entry name" value="P-loop_NTPase"/>
</dbReference>
<protein>
    <recommendedName>
        <fullName evidence="2">DUF2326 domain-containing protein</fullName>
    </recommendedName>
</protein>
<dbReference type="AlphaFoldDB" id="A0A1R1C0C2"/>